<reference evidence="2" key="1">
    <citation type="journal article" date="2023" name="Mol. Phylogenet. Evol.">
        <title>Genome-scale phylogeny and comparative genomics of the fungal order Sordariales.</title>
        <authorList>
            <person name="Hensen N."/>
            <person name="Bonometti L."/>
            <person name="Westerberg I."/>
            <person name="Brannstrom I.O."/>
            <person name="Guillou S."/>
            <person name="Cros-Aarteil S."/>
            <person name="Calhoun S."/>
            <person name="Haridas S."/>
            <person name="Kuo A."/>
            <person name="Mondo S."/>
            <person name="Pangilinan J."/>
            <person name="Riley R."/>
            <person name="LaButti K."/>
            <person name="Andreopoulos B."/>
            <person name="Lipzen A."/>
            <person name="Chen C."/>
            <person name="Yan M."/>
            <person name="Daum C."/>
            <person name="Ng V."/>
            <person name="Clum A."/>
            <person name="Steindorff A."/>
            <person name="Ohm R.A."/>
            <person name="Martin F."/>
            <person name="Silar P."/>
            <person name="Natvig D.O."/>
            <person name="Lalanne C."/>
            <person name="Gautier V."/>
            <person name="Ament-Velasquez S.L."/>
            <person name="Kruys A."/>
            <person name="Hutchinson M.I."/>
            <person name="Powell A.J."/>
            <person name="Barry K."/>
            <person name="Miller A.N."/>
            <person name="Grigoriev I.V."/>
            <person name="Debuchy R."/>
            <person name="Gladieux P."/>
            <person name="Hiltunen Thoren M."/>
            <person name="Johannesson H."/>
        </authorList>
    </citation>
    <scope>NUCLEOTIDE SEQUENCE</scope>
    <source>
        <strain evidence="2">FGSC 1904</strain>
    </source>
</reference>
<feature type="compositionally biased region" description="Basic and acidic residues" evidence="1">
    <location>
        <begin position="76"/>
        <end position="113"/>
    </location>
</feature>
<feature type="compositionally biased region" description="Low complexity" evidence="1">
    <location>
        <begin position="166"/>
        <end position="185"/>
    </location>
</feature>
<dbReference type="EMBL" id="JAUTDP010000001">
    <property type="protein sequence ID" value="KAK3402439.1"/>
    <property type="molecule type" value="Genomic_DNA"/>
</dbReference>
<feature type="compositionally biased region" description="Polar residues" evidence="1">
    <location>
        <begin position="151"/>
        <end position="161"/>
    </location>
</feature>
<evidence type="ECO:0000313" key="3">
    <source>
        <dbReference type="Proteomes" id="UP001281003"/>
    </source>
</evidence>
<sequence>MLSSRVGASILQSAVRKSIRNQLTSTRSVGQRGYASLGNVHKASDRTWLLTSLGISLPIGFYLVSSGSAKKKPVGHGKEDAAYKSHEEHKEEETSGKKEQKEKVEEKLKETSSDNKNTNFKTPDEGTFKQSNQRDSLKDEKSAGDMGKVSEGSSDYETSPKTDVPSPSAESSSSSGKDSSTSNKSGLPDSLPGASTTEKVIGRE</sequence>
<comment type="caution">
    <text evidence="2">The sequence shown here is derived from an EMBL/GenBank/DDBJ whole genome shotgun (WGS) entry which is preliminary data.</text>
</comment>
<gene>
    <name evidence="2" type="ORF">B0T20DRAFT_398354</name>
</gene>
<dbReference type="AlphaFoldDB" id="A0AAE0PM60"/>
<evidence type="ECO:0000313" key="2">
    <source>
        <dbReference type="EMBL" id="KAK3402439.1"/>
    </source>
</evidence>
<organism evidence="2 3">
    <name type="scientific">Sordaria brevicollis</name>
    <dbReference type="NCBI Taxonomy" id="83679"/>
    <lineage>
        <taxon>Eukaryota</taxon>
        <taxon>Fungi</taxon>
        <taxon>Dikarya</taxon>
        <taxon>Ascomycota</taxon>
        <taxon>Pezizomycotina</taxon>
        <taxon>Sordariomycetes</taxon>
        <taxon>Sordariomycetidae</taxon>
        <taxon>Sordariales</taxon>
        <taxon>Sordariaceae</taxon>
        <taxon>Sordaria</taxon>
    </lineage>
</organism>
<proteinExistence type="predicted"/>
<accession>A0AAE0PM60</accession>
<evidence type="ECO:0000256" key="1">
    <source>
        <dbReference type="SAM" id="MobiDB-lite"/>
    </source>
</evidence>
<name>A0AAE0PM60_SORBR</name>
<protein>
    <submittedName>
        <fullName evidence="2">Uncharacterized protein</fullName>
    </submittedName>
</protein>
<keyword evidence="3" id="KW-1185">Reference proteome</keyword>
<dbReference type="Proteomes" id="UP001281003">
    <property type="component" value="Unassembled WGS sequence"/>
</dbReference>
<reference evidence="2" key="2">
    <citation type="submission" date="2023-07" db="EMBL/GenBank/DDBJ databases">
        <authorList>
            <consortium name="Lawrence Berkeley National Laboratory"/>
            <person name="Haridas S."/>
            <person name="Hensen N."/>
            <person name="Bonometti L."/>
            <person name="Westerberg I."/>
            <person name="Brannstrom I.O."/>
            <person name="Guillou S."/>
            <person name="Cros-Aarteil S."/>
            <person name="Calhoun S."/>
            <person name="Kuo A."/>
            <person name="Mondo S."/>
            <person name="Pangilinan J."/>
            <person name="Riley R."/>
            <person name="LaButti K."/>
            <person name="Andreopoulos B."/>
            <person name="Lipzen A."/>
            <person name="Chen C."/>
            <person name="Yanf M."/>
            <person name="Daum C."/>
            <person name="Ng V."/>
            <person name="Clum A."/>
            <person name="Steindorff A."/>
            <person name="Ohm R."/>
            <person name="Martin F."/>
            <person name="Silar P."/>
            <person name="Natvig D."/>
            <person name="Lalanne C."/>
            <person name="Gautier V."/>
            <person name="Ament-velasquez S.L."/>
            <person name="Kruys A."/>
            <person name="Hutchinson M.I."/>
            <person name="Powell A.J."/>
            <person name="Barry K."/>
            <person name="Miller A.N."/>
            <person name="Grigoriev I.V."/>
            <person name="Debuchy R."/>
            <person name="Gladieux P."/>
            <person name="Thoren M.H."/>
            <person name="Johannesson H."/>
        </authorList>
    </citation>
    <scope>NUCLEOTIDE SEQUENCE</scope>
    <source>
        <strain evidence="2">FGSC 1904</strain>
    </source>
</reference>
<feature type="region of interest" description="Disordered" evidence="1">
    <location>
        <begin position="68"/>
        <end position="204"/>
    </location>
</feature>